<organism evidence="2 3">
    <name type="scientific">Candidatus Buchananbacteria bacterium RBG_13_36_9</name>
    <dbReference type="NCBI Taxonomy" id="1797530"/>
    <lineage>
        <taxon>Bacteria</taxon>
        <taxon>Candidatus Buchananiibacteriota</taxon>
    </lineage>
</organism>
<accession>A0A1G1XNT5</accession>
<dbReference type="EMBL" id="MHHZ01000015">
    <property type="protein sequence ID" value="OGY41584.1"/>
    <property type="molecule type" value="Genomic_DNA"/>
</dbReference>
<keyword evidence="1" id="KW-0812">Transmembrane</keyword>
<keyword evidence="1" id="KW-1133">Transmembrane helix</keyword>
<dbReference type="AlphaFoldDB" id="A0A1G1XNT5"/>
<keyword evidence="1" id="KW-0472">Membrane</keyword>
<gene>
    <name evidence="2" type="ORF">A2Y82_01170</name>
</gene>
<sequence>MNEDRKNIINVITSPLGFFALSLLIVEGFLGIILIFSYERDLNFHFWGMILGATLFILVVVGVWVIVWFKPKHLTLEGKHYYDLEKERIKFEESPMNLTEKNIQEQISKYLH</sequence>
<feature type="transmembrane region" description="Helical" evidence="1">
    <location>
        <begin position="12"/>
        <end position="38"/>
    </location>
</feature>
<proteinExistence type="predicted"/>
<evidence type="ECO:0000256" key="1">
    <source>
        <dbReference type="SAM" id="Phobius"/>
    </source>
</evidence>
<comment type="caution">
    <text evidence="2">The sequence shown here is derived from an EMBL/GenBank/DDBJ whole genome shotgun (WGS) entry which is preliminary data.</text>
</comment>
<evidence type="ECO:0000313" key="2">
    <source>
        <dbReference type="EMBL" id="OGY41584.1"/>
    </source>
</evidence>
<feature type="transmembrane region" description="Helical" evidence="1">
    <location>
        <begin position="44"/>
        <end position="69"/>
    </location>
</feature>
<name>A0A1G1XNT5_9BACT</name>
<protein>
    <submittedName>
        <fullName evidence="2">Uncharacterized protein</fullName>
    </submittedName>
</protein>
<reference evidence="2 3" key="1">
    <citation type="journal article" date="2016" name="Nat. Commun.">
        <title>Thousands of microbial genomes shed light on interconnected biogeochemical processes in an aquifer system.</title>
        <authorList>
            <person name="Anantharaman K."/>
            <person name="Brown C.T."/>
            <person name="Hug L.A."/>
            <person name="Sharon I."/>
            <person name="Castelle C.J."/>
            <person name="Probst A.J."/>
            <person name="Thomas B.C."/>
            <person name="Singh A."/>
            <person name="Wilkins M.J."/>
            <person name="Karaoz U."/>
            <person name="Brodie E.L."/>
            <person name="Williams K.H."/>
            <person name="Hubbard S.S."/>
            <person name="Banfield J.F."/>
        </authorList>
    </citation>
    <scope>NUCLEOTIDE SEQUENCE [LARGE SCALE GENOMIC DNA]</scope>
</reference>
<dbReference type="Proteomes" id="UP000176498">
    <property type="component" value="Unassembled WGS sequence"/>
</dbReference>
<evidence type="ECO:0000313" key="3">
    <source>
        <dbReference type="Proteomes" id="UP000176498"/>
    </source>
</evidence>